<evidence type="ECO:0000313" key="1">
    <source>
        <dbReference type="EMBL" id="JAD33704.1"/>
    </source>
</evidence>
<dbReference type="AlphaFoldDB" id="A0A0A8Z2T8"/>
<sequence>MCPPTVVVRQGIARQRHHLWTQPLHNWKHCAPGLAATITTVICSSASSVLSPASCSKQI</sequence>
<reference evidence="1" key="2">
    <citation type="journal article" date="2015" name="Data Brief">
        <title>Shoot transcriptome of the giant reed, Arundo donax.</title>
        <authorList>
            <person name="Barrero R.A."/>
            <person name="Guerrero F.D."/>
            <person name="Moolhuijzen P."/>
            <person name="Goolsby J.A."/>
            <person name="Tidwell J."/>
            <person name="Bellgard S.E."/>
            <person name="Bellgard M.I."/>
        </authorList>
    </citation>
    <scope>NUCLEOTIDE SEQUENCE</scope>
    <source>
        <tissue evidence="1">Shoot tissue taken approximately 20 cm above the soil surface</tissue>
    </source>
</reference>
<organism evidence="1">
    <name type="scientific">Arundo donax</name>
    <name type="common">Giant reed</name>
    <name type="synonym">Donax arundinaceus</name>
    <dbReference type="NCBI Taxonomy" id="35708"/>
    <lineage>
        <taxon>Eukaryota</taxon>
        <taxon>Viridiplantae</taxon>
        <taxon>Streptophyta</taxon>
        <taxon>Embryophyta</taxon>
        <taxon>Tracheophyta</taxon>
        <taxon>Spermatophyta</taxon>
        <taxon>Magnoliopsida</taxon>
        <taxon>Liliopsida</taxon>
        <taxon>Poales</taxon>
        <taxon>Poaceae</taxon>
        <taxon>PACMAD clade</taxon>
        <taxon>Arundinoideae</taxon>
        <taxon>Arundineae</taxon>
        <taxon>Arundo</taxon>
    </lineage>
</organism>
<protein>
    <submittedName>
        <fullName evidence="1">Uncharacterized protein</fullName>
    </submittedName>
</protein>
<accession>A0A0A8Z2T8</accession>
<proteinExistence type="predicted"/>
<name>A0A0A8Z2T8_ARUDO</name>
<reference evidence="1" key="1">
    <citation type="submission" date="2014-09" db="EMBL/GenBank/DDBJ databases">
        <authorList>
            <person name="Magalhaes I.L.F."/>
            <person name="Oliveira U."/>
            <person name="Santos F.R."/>
            <person name="Vidigal T.H.D.A."/>
            <person name="Brescovit A.D."/>
            <person name="Santos A.J."/>
        </authorList>
    </citation>
    <scope>NUCLEOTIDE SEQUENCE</scope>
    <source>
        <tissue evidence="1">Shoot tissue taken approximately 20 cm above the soil surface</tissue>
    </source>
</reference>
<dbReference type="EMBL" id="GBRH01264191">
    <property type="protein sequence ID" value="JAD33704.1"/>
    <property type="molecule type" value="Transcribed_RNA"/>
</dbReference>